<protein>
    <submittedName>
        <fullName evidence="1">Uncharacterized protein</fullName>
    </submittedName>
</protein>
<gene>
    <name evidence="1" type="ORF">HRR80_001395</name>
</gene>
<evidence type="ECO:0000313" key="1">
    <source>
        <dbReference type="EMBL" id="KAJ8994693.1"/>
    </source>
</evidence>
<dbReference type="SUPFAM" id="SSF52047">
    <property type="entry name" value="RNI-like"/>
    <property type="match status" value="1"/>
</dbReference>
<dbReference type="Proteomes" id="UP001161757">
    <property type="component" value="Unassembled WGS sequence"/>
</dbReference>
<name>A0AAN6IYF2_EXODE</name>
<dbReference type="EMBL" id="JAJGCB010000002">
    <property type="protein sequence ID" value="KAJ8994693.1"/>
    <property type="molecule type" value="Genomic_DNA"/>
</dbReference>
<reference evidence="1" key="1">
    <citation type="submission" date="2023-01" db="EMBL/GenBank/DDBJ databases">
        <title>Exophiala dermititidis isolated from Cystic Fibrosis Patient.</title>
        <authorList>
            <person name="Kurbessoian T."/>
            <person name="Crocker A."/>
            <person name="Murante D."/>
            <person name="Hogan D.A."/>
            <person name="Stajich J.E."/>
        </authorList>
    </citation>
    <scope>NUCLEOTIDE SEQUENCE</scope>
    <source>
        <strain evidence="1">Ex8</strain>
    </source>
</reference>
<dbReference type="InterPro" id="IPR032675">
    <property type="entry name" value="LRR_dom_sf"/>
</dbReference>
<accession>A0AAN6IYF2</accession>
<comment type="caution">
    <text evidence="1">The sequence shown here is derived from an EMBL/GenBank/DDBJ whole genome shotgun (WGS) entry which is preliminary data.</text>
</comment>
<organism evidence="1 2">
    <name type="scientific">Exophiala dermatitidis</name>
    <name type="common">Black yeast-like fungus</name>
    <name type="synonym">Wangiella dermatitidis</name>
    <dbReference type="NCBI Taxonomy" id="5970"/>
    <lineage>
        <taxon>Eukaryota</taxon>
        <taxon>Fungi</taxon>
        <taxon>Dikarya</taxon>
        <taxon>Ascomycota</taxon>
        <taxon>Pezizomycotina</taxon>
        <taxon>Eurotiomycetes</taxon>
        <taxon>Chaetothyriomycetidae</taxon>
        <taxon>Chaetothyriales</taxon>
        <taxon>Herpotrichiellaceae</taxon>
        <taxon>Exophiala</taxon>
    </lineage>
</organism>
<sequence length="137" mass="14896">MFTNHSVHLDAIIATGSSFCHSLEHFEAGDAETGQGARMSDAGVVRFAKACPNLIHVSLEGATHLGDEALLGLFENCPKLRYVHFSGNDKVAGNLKGVALDALREKPDMAKQLIKLRLTDQTLYEKKFDKAVKDLSA</sequence>
<dbReference type="AlphaFoldDB" id="A0AAN6IYF2"/>
<proteinExistence type="predicted"/>
<evidence type="ECO:0000313" key="2">
    <source>
        <dbReference type="Proteomes" id="UP001161757"/>
    </source>
</evidence>
<dbReference type="Gene3D" id="3.80.10.10">
    <property type="entry name" value="Ribonuclease Inhibitor"/>
    <property type="match status" value="1"/>
</dbReference>